<dbReference type="InterPro" id="IPR050206">
    <property type="entry name" value="FtsK/SpoIIIE/SftA"/>
</dbReference>
<dbReference type="PANTHER" id="PTHR22683">
    <property type="entry name" value="SPORULATION PROTEIN RELATED"/>
    <property type="match status" value="1"/>
</dbReference>
<protein>
    <submittedName>
        <fullName evidence="5">Cell division protein FtsK</fullName>
    </submittedName>
    <submittedName>
        <fullName evidence="6">DNA segregation ATPase FtsK/SpoIIIE, S-DNA-T family</fullName>
    </submittedName>
</protein>
<keyword evidence="7" id="KW-1185">Reference proteome</keyword>
<dbReference type="GO" id="GO:0051301">
    <property type="term" value="P:cell division"/>
    <property type="evidence" value="ECO:0007669"/>
    <property type="project" value="UniProtKB-KW"/>
</dbReference>
<keyword evidence="1 3" id="KW-0547">Nucleotide-binding</keyword>
<dbReference type="PROSITE" id="PS51450">
    <property type="entry name" value="LRR"/>
    <property type="match status" value="1"/>
</dbReference>
<dbReference type="InterPro" id="IPR002543">
    <property type="entry name" value="FtsK_dom"/>
</dbReference>
<dbReference type="PROSITE" id="PS50901">
    <property type="entry name" value="FTSK"/>
    <property type="match status" value="1"/>
</dbReference>
<reference evidence="5 7" key="1">
    <citation type="submission" date="2015-07" db="EMBL/GenBank/DDBJ databases">
        <title>Fjat-14205 dsm 2895.</title>
        <authorList>
            <person name="Liu B."/>
            <person name="Wang J."/>
            <person name="Zhu Y."/>
            <person name="Liu G."/>
            <person name="Chen Q."/>
            <person name="Chen Z."/>
            <person name="Lan J."/>
            <person name="Che J."/>
            <person name="Ge C."/>
            <person name="Shi H."/>
            <person name="Pan Z."/>
            <person name="Liu X."/>
        </authorList>
    </citation>
    <scope>NUCLEOTIDE SEQUENCE [LARGE SCALE GENOMIC DNA]</scope>
    <source>
        <strain evidence="5 7">DSM 2895</strain>
    </source>
</reference>
<keyword evidence="5" id="KW-0132">Cell division</keyword>
<feature type="domain" description="FtsK" evidence="4">
    <location>
        <begin position="174"/>
        <end position="364"/>
    </location>
</feature>
<dbReference type="PATRIC" id="fig|47500.8.peg.5252"/>
<dbReference type="EMBL" id="FNED01000028">
    <property type="protein sequence ID" value="SDJ79430.1"/>
    <property type="molecule type" value="Genomic_DNA"/>
</dbReference>
<evidence type="ECO:0000256" key="1">
    <source>
        <dbReference type="ARBA" id="ARBA00022741"/>
    </source>
</evidence>
<organism evidence="5 7">
    <name type="scientific">Aneurinibacillus migulanus</name>
    <name type="common">Bacillus migulanus</name>
    <dbReference type="NCBI Taxonomy" id="47500"/>
    <lineage>
        <taxon>Bacteria</taxon>
        <taxon>Bacillati</taxon>
        <taxon>Bacillota</taxon>
        <taxon>Bacilli</taxon>
        <taxon>Bacillales</taxon>
        <taxon>Paenibacillaceae</taxon>
        <taxon>Aneurinibacillus group</taxon>
        <taxon>Aneurinibacillus</taxon>
    </lineage>
</organism>
<dbReference type="Proteomes" id="UP000037269">
    <property type="component" value="Unassembled WGS sequence"/>
</dbReference>
<proteinExistence type="predicted"/>
<dbReference type="GO" id="GO:0005524">
    <property type="term" value="F:ATP binding"/>
    <property type="evidence" value="ECO:0007669"/>
    <property type="project" value="UniProtKB-UniRule"/>
</dbReference>
<dbReference type="AlphaFoldDB" id="A0A0D1Y1C0"/>
<dbReference type="InterPro" id="IPR001611">
    <property type="entry name" value="Leu-rich_rpt"/>
</dbReference>
<evidence type="ECO:0000313" key="8">
    <source>
        <dbReference type="Proteomes" id="UP000182836"/>
    </source>
</evidence>
<evidence type="ECO:0000313" key="6">
    <source>
        <dbReference type="EMBL" id="SDJ79430.1"/>
    </source>
</evidence>
<dbReference type="Gene3D" id="3.40.50.300">
    <property type="entry name" value="P-loop containing nucleotide triphosphate hydrolases"/>
    <property type="match status" value="1"/>
</dbReference>
<accession>A0A0D1Y1C0</accession>
<name>A0A0D1Y1C0_ANEMI</name>
<feature type="binding site" evidence="3">
    <location>
        <begin position="192"/>
        <end position="199"/>
    </location>
    <ligand>
        <name>ATP</name>
        <dbReference type="ChEBI" id="CHEBI:30616"/>
    </ligand>
</feature>
<dbReference type="EMBL" id="LGUG01000012">
    <property type="protein sequence ID" value="KON90463.1"/>
    <property type="molecule type" value="Genomic_DNA"/>
</dbReference>
<dbReference type="InterPro" id="IPR027417">
    <property type="entry name" value="P-loop_NTPase"/>
</dbReference>
<evidence type="ECO:0000313" key="7">
    <source>
        <dbReference type="Proteomes" id="UP000037269"/>
    </source>
</evidence>
<gene>
    <name evidence="5" type="ORF">AF333_28660</name>
    <name evidence="6" type="ORF">SAMN04487909_128104</name>
</gene>
<dbReference type="SUPFAM" id="SSF52540">
    <property type="entry name" value="P-loop containing nucleoside triphosphate hydrolases"/>
    <property type="match status" value="1"/>
</dbReference>
<keyword evidence="2 3" id="KW-0067">ATP-binding</keyword>
<dbReference type="Proteomes" id="UP000182836">
    <property type="component" value="Unassembled WGS sequence"/>
</dbReference>
<sequence>MMLEIISSVVMGSIALYAQFKKTGATNDSDKLNQIFTNSGLNIRDGKRTFTTQLVKRKIYPWGVEYRYRIPLGRSFEDYKAKFNHIQDGLNNRKTLLHFTLTDLKSLNLKQNLIHQIKELLKKKKATRKEIELSYDGLLKIKVYNEPLPTLLHYTDISLVGDGWKVTVGQIREGNQLILHDFEKIPHMVIGGATRYGKSNFLNMLITTLLLLQPDNVQFTLIDLKGGVEFSDYQDIEQVVNYAEEPEEAEKALRSVVKEMREKQQQFKHRSVKNVQEAKDPTRHFIIIDEVGELNPSEAITKEERALKESCQTYMSQIARLGAGLGYRQILATQYPTGDVIPRQCKQNSDAKLCFRVQNGTASRVVLDETGAEELPEVKGRAIYQTADRRRILQTPMIETKIIHQAIMPHIVIKARKEPVNEVKNKPDGETRTDIAQSGKIQFLD</sequence>
<dbReference type="Pfam" id="PF01580">
    <property type="entry name" value="FtsK_SpoIIIE"/>
    <property type="match status" value="1"/>
</dbReference>
<evidence type="ECO:0000256" key="3">
    <source>
        <dbReference type="PROSITE-ProRule" id="PRU00289"/>
    </source>
</evidence>
<keyword evidence="5" id="KW-0131">Cell cycle</keyword>
<dbReference type="PANTHER" id="PTHR22683:SF1">
    <property type="entry name" value="TYPE VII SECRETION SYSTEM PROTEIN ESSC"/>
    <property type="match status" value="1"/>
</dbReference>
<evidence type="ECO:0000256" key="2">
    <source>
        <dbReference type="ARBA" id="ARBA00022840"/>
    </source>
</evidence>
<evidence type="ECO:0000313" key="5">
    <source>
        <dbReference type="EMBL" id="KON90463.1"/>
    </source>
</evidence>
<reference evidence="6 8" key="2">
    <citation type="submission" date="2016-10" db="EMBL/GenBank/DDBJ databases">
        <authorList>
            <person name="de Groot N.N."/>
        </authorList>
    </citation>
    <scope>NUCLEOTIDE SEQUENCE [LARGE SCALE GENOMIC DNA]</scope>
    <source>
        <strain evidence="6 8">DSM 2895</strain>
    </source>
</reference>
<dbReference type="STRING" id="47500.AF333_28660"/>
<evidence type="ECO:0000259" key="4">
    <source>
        <dbReference type="PROSITE" id="PS50901"/>
    </source>
</evidence>
<dbReference type="GO" id="GO:0003677">
    <property type="term" value="F:DNA binding"/>
    <property type="evidence" value="ECO:0007669"/>
    <property type="project" value="InterPro"/>
</dbReference>
<dbReference type="OrthoDB" id="2511091at2"/>